<name>A0A3A8IIA1_9BACT</name>
<sequence>MTYRRAPVKAPRLSGMALKAMVNTLERGGVGPALVEKLMRDSGIEQWRELSAGDAPPIQYPLPPGAPPTESQTPLEQAARAAAASPVEPKRETVAAFARAYRDRSTDPVAVTRKAHEAIERLDGGADRLGLFIARKPEEVLRAAEASAERLRSGAPLSVLDGVPVVIKDELDLAGFPTTLGTTFRKEPARTDSTVAARLKAAGAVILGKANMHEIGINPIGLNPHHGAARNPWNRGHITGGSSSGSGAVVAAGLCPASIGADGGGSIRIPAALCGLVGLKATWGRIPETGVPPLCWNVAHVGPLGLTVDDVAAVYAIVAGTDGHDVASRQQPPHHLSGYEDGALKGLRLGICTPYFEDADPDVVARCREAVRALTDAGATVVELPAPDLNTILWTHSCIILSEMAEAMLPQVKARASVFGLDSRTNLALGRHFRATDLIHALRHRHRLTRELLALMADVDVIVTPTTASTAPVIPEAALPAGESNLPVVDALMRFIRLANLTGCPALSVPAGFDRAGLPVGVHLMGRPYEEHLLLRLGRVVERATERRTPGLHVNLLP</sequence>
<feature type="region of interest" description="Disordered" evidence="1">
    <location>
        <begin position="54"/>
        <end position="87"/>
    </location>
</feature>
<evidence type="ECO:0000256" key="1">
    <source>
        <dbReference type="SAM" id="MobiDB-lite"/>
    </source>
</evidence>
<dbReference type="Gene3D" id="3.90.1300.10">
    <property type="entry name" value="Amidase signature (AS) domain"/>
    <property type="match status" value="1"/>
</dbReference>
<dbReference type="SUPFAM" id="SSF75304">
    <property type="entry name" value="Amidase signature (AS) enzymes"/>
    <property type="match status" value="1"/>
</dbReference>
<evidence type="ECO:0000259" key="2">
    <source>
        <dbReference type="Pfam" id="PF01425"/>
    </source>
</evidence>
<organism evidence="3 4">
    <name type="scientific">Corallococcus exercitus</name>
    <dbReference type="NCBI Taxonomy" id="2316736"/>
    <lineage>
        <taxon>Bacteria</taxon>
        <taxon>Pseudomonadati</taxon>
        <taxon>Myxococcota</taxon>
        <taxon>Myxococcia</taxon>
        <taxon>Myxococcales</taxon>
        <taxon>Cystobacterineae</taxon>
        <taxon>Myxococcaceae</taxon>
        <taxon>Corallococcus</taxon>
    </lineage>
</organism>
<dbReference type="Proteomes" id="UP000563426">
    <property type="component" value="Unassembled WGS sequence"/>
</dbReference>
<dbReference type="Pfam" id="PF01425">
    <property type="entry name" value="Amidase"/>
    <property type="match status" value="1"/>
</dbReference>
<reference evidence="3 4" key="1">
    <citation type="submission" date="2020-05" db="EMBL/GenBank/DDBJ databases">
        <authorList>
            <person name="Whitworth D."/>
        </authorList>
    </citation>
    <scope>NUCLEOTIDE SEQUENCE [LARGE SCALE GENOMIC DNA]</scope>
    <source>
        <strain evidence="3 4">AB043B</strain>
    </source>
</reference>
<dbReference type="OrthoDB" id="9811471at2"/>
<accession>A0A3A8IIA1</accession>
<feature type="domain" description="Amidase" evidence="2">
    <location>
        <begin position="118"/>
        <end position="535"/>
    </location>
</feature>
<dbReference type="GO" id="GO:0003824">
    <property type="term" value="F:catalytic activity"/>
    <property type="evidence" value="ECO:0007669"/>
    <property type="project" value="InterPro"/>
</dbReference>
<dbReference type="InterPro" id="IPR020556">
    <property type="entry name" value="Amidase_CS"/>
</dbReference>
<evidence type="ECO:0000313" key="4">
    <source>
        <dbReference type="Proteomes" id="UP000563426"/>
    </source>
</evidence>
<dbReference type="AlphaFoldDB" id="A0A3A8IIA1"/>
<dbReference type="PANTHER" id="PTHR11895">
    <property type="entry name" value="TRANSAMIDASE"/>
    <property type="match status" value="1"/>
</dbReference>
<dbReference type="PROSITE" id="PS00571">
    <property type="entry name" value="AMIDASES"/>
    <property type="match status" value="1"/>
</dbReference>
<dbReference type="InterPro" id="IPR023631">
    <property type="entry name" value="Amidase_dom"/>
</dbReference>
<dbReference type="PANTHER" id="PTHR11895:SF67">
    <property type="entry name" value="AMIDASE DOMAIN-CONTAINING PROTEIN"/>
    <property type="match status" value="1"/>
</dbReference>
<evidence type="ECO:0000313" key="3">
    <source>
        <dbReference type="EMBL" id="NOK31883.1"/>
    </source>
</evidence>
<feature type="compositionally biased region" description="Pro residues" evidence="1">
    <location>
        <begin position="58"/>
        <end position="67"/>
    </location>
</feature>
<dbReference type="InterPro" id="IPR036928">
    <property type="entry name" value="AS_sf"/>
</dbReference>
<protein>
    <submittedName>
        <fullName evidence="3">Amidase</fullName>
    </submittedName>
</protein>
<dbReference type="EMBL" id="JABFJV010000004">
    <property type="protein sequence ID" value="NOK31883.1"/>
    <property type="molecule type" value="Genomic_DNA"/>
</dbReference>
<dbReference type="InterPro" id="IPR000120">
    <property type="entry name" value="Amidase"/>
</dbReference>
<proteinExistence type="predicted"/>
<dbReference type="RefSeq" id="WP_120523369.1">
    <property type="nucleotide sequence ID" value="NZ_JABFJV010000004.1"/>
</dbReference>
<gene>
    <name evidence="3" type="ORF">HMI49_01535</name>
</gene>
<comment type="caution">
    <text evidence="3">The sequence shown here is derived from an EMBL/GenBank/DDBJ whole genome shotgun (WGS) entry which is preliminary data.</text>
</comment>
<keyword evidence="4" id="KW-1185">Reference proteome</keyword>